<evidence type="ECO:0000313" key="3">
    <source>
        <dbReference type="Proteomes" id="UP000178520"/>
    </source>
</evidence>
<reference evidence="2 3" key="1">
    <citation type="journal article" date="2016" name="Nat. Commun.">
        <title>Thousands of microbial genomes shed light on interconnected biogeochemical processes in an aquifer system.</title>
        <authorList>
            <person name="Anantharaman K."/>
            <person name="Brown C.T."/>
            <person name="Hug L.A."/>
            <person name="Sharon I."/>
            <person name="Castelle C.J."/>
            <person name="Probst A.J."/>
            <person name="Thomas B.C."/>
            <person name="Singh A."/>
            <person name="Wilkins M.J."/>
            <person name="Karaoz U."/>
            <person name="Brodie E.L."/>
            <person name="Williams K.H."/>
            <person name="Hubbard S.S."/>
            <person name="Banfield J.F."/>
        </authorList>
    </citation>
    <scope>NUCLEOTIDE SEQUENCE [LARGE SCALE GENOMIC DNA]</scope>
</reference>
<comment type="caution">
    <text evidence="2">The sequence shown here is derived from an EMBL/GenBank/DDBJ whole genome shotgun (WGS) entry which is preliminary data.</text>
</comment>
<dbReference type="STRING" id="1802660.A2735_00335"/>
<accession>A0A1F8EBH3</accession>
<dbReference type="GO" id="GO:0005886">
    <property type="term" value="C:plasma membrane"/>
    <property type="evidence" value="ECO:0007669"/>
    <property type="project" value="TreeGrafter"/>
</dbReference>
<organism evidence="2 3">
    <name type="scientific">Candidatus Yanofskybacteria bacterium RIFCSPHIGHO2_01_FULL_41_21</name>
    <dbReference type="NCBI Taxonomy" id="1802660"/>
    <lineage>
        <taxon>Bacteria</taxon>
        <taxon>Candidatus Yanofskyibacteriota</taxon>
    </lineage>
</organism>
<proteinExistence type="predicted"/>
<protein>
    <recommendedName>
        <fullName evidence="1">DUF218 domain-containing protein</fullName>
    </recommendedName>
</protein>
<dbReference type="EMBL" id="MGJA01000003">
    <property type="protein sequence ID" value="OGM98142.1"/>
    <property type="molecule type" value="Genomic_DNA"/>
</dbReference>
<sequence length="212" mass="23896">MENIKEQKERQERIRELTQVLIDFLSESIVDEELPVVDAIFVFGHYDSRPAIQAAKLWKMGKAPKVIISGKGRDKIPSGFETEADFYASLIQKEGVPMSALILEKQSTNTLENVRFGVSEASDLHPTSFILCALPPLLRRSIATFKKQFPHVSVCGSAFEMSTDEFLAPVRLQRIISEFERLHDYAQKGDIVSVEITDSVQNALEELKKLLS</sequence>
<evidence type="ECO:0000259" key="1">
    <source>
        <dbReference type="Pfam" id="PF02698"/>
    </source>
</evidence>
<dbReference type="InterPro" id="IPR014729">
    <property type="entry name" value="Rossmann-like_a/b/a_fold"/>
</dbReference>
<name>A0A1F8EBH3_9BACT</name>
<dbReference type="AlphaFoldDB" id="A0A1F8EBH3"/>
<dbReference type="CDD" id="cd06259">
    <property type="entry name" value="YdcF-like"/>
    <property type="match status" value="1"/>
</dbReference>
<dbReference type="InterPro" id="IPR051599">
    <property type="entry name" value="Cell_Envelope_Assoc"/>
</dbReference>
<dbReference type="Proteomes" id="UP000178520">
    <property type="component" value="Unassembled WGS sequence"/>
</dbReference>
<dbReference type="Gene3D" id="3.40.50.620">
    <property type="entry name" value="HUPs"/>
    <property type="match status" value="1"/>
</dbReference>
<gene>
    <name evidence="2" type="ORF">A2735_00335</name>
</gene>
<dbReference type="InterPro" id="IPR003848">
    <property type="entry name" value="DUF218"/>
</dbReference>
<dbReference type="Pfam" id="PF02698">
    <property type="entry name" value="DUF218"/>
    <property type="match status" value="1"/>
</dbReference>
<dbReference type="PANTHER" id="PTHR30336:SF20">
    <property type="entry name" value="DUF218 DOMAIN-CONTAINING PROTEIN"/>
    <property type="match status" value="1"/>
</dbReference>
<feature type="domain" description="DUF218" evidence="1">
    <location>
        <begin position="38"/>
        <end position="152"/>
    </location>
</feature>
<evidence type="ECO:0000313" key="2">
    <source>
        <dbReference type="EMBL" id="OGM98142.1"/>
    </source>
</evidence>
<dbReference type="PANTHER" id="PTHR30336">
    <property type="entry name" value="INNER MEMBRANE PROTEIN, PROBABLE PERMEASE"/>
    <property type="match status" value="1"/>
</dbReference>